<name>A0A2K2UBG8_9ACTN</name>
<feature type="transmembrane region" description="Helical" evidence="2">
    <location>
        <begin position="170"/>
        <end position="191"/>
    </location>
</feature>
<organism evidence="3 4">
    <name type="scientific">Enteroscipio rubneri</name>
    <dbReference type="NCBI Taxonomy" id="2070686"/>
    <lineage>
        <taxon>Bacteria</taxon>
        <taxon>Bacillati</taxon>
        <taxon>Actinomycetota</taxon>
        <taxon>Coriobacteriia</taxon>
        <taxon>Eggerthellales</taxon>
        <taxon>Eggerthellaceae</taxon>
        <taxon>Enteroscipio</taxon>
    </lineage>
</organism>
<keyword evidence="2" id="KW-1133">Transmembrane helix</keyword>
<evidence type="ECO:0000256" key="1">
    <source>
        <dbReference type="SAM" id="MobiDB-lite"/>
    </source>
</evidence>
<keyword evidence="2" id="KW-0472">Membrane</keyword>
<protein>
    <recommendedName>
        <fullName evidence="5">TPM domain-containing protein</fullName>
    </recommendedName>
</protein>
<dbReference type="EMBL" id="PPEK01000008">
    <property type="protein sequence ID" value="PNV67500.1"/>
    <property type="molecule type" value="Genomic_DNA"/>
</dbReference>
<keyword evidence="2" id="KW-0812">Transmembrane</keyword>
<evidence type="ECO:0008006" key="5">
    <source>
        <dbReference type="Google" id="ProtNLM"/>
    </source>
</evidence>
<evidence type="ECO:0000313" key="3">
    <source>
        <dbReference type="EMBL" id="PNV67500.1"/>
    </source>
</evidence>
<dbReference type="AlphaFoldDB" id="A0A2K2UBG8"/>
<evidence type="ECO:0000313" key="4">
    <source>
        <dbReference type="Proteomes" id="UP000236197"/>
    </source>
</evidence>
<evidence type="ECO:0000256" key="2">
    <source>
        <dbReference type="SAM" id="Phobius"/>
    </source>
</evidence>
<proteinExistence type="predicted"/>
<dbReference type="Proteomes" id="UP000236197">
    <property type="component" value="Unassembled WGS sequence"/>
</dbReference>
<comment type="caution">
    <text evidence="3">The sequence shown here is derived from an EMBL/GenBank/DDBJ whole genome shotgun (WGS) entry which is preliminary data.</text>
</comment>
<gene>
    <name evidence="3" type="ORF">C2L71_07835</name>
</gene>
<keyword evidence="4" id="KW-1185">Reference proteome</keyword>
<accession>A0A2K2UBG8</accession>
<sequence>MLLSGFSGLVSSCAGFHIDGTPIIERTALSAGSVSETGYYTDEDGDWIHDASKMESGLRTFYQKTGVQPYVYILPNGSSADLVAFAESNYDKLFSDEGHFLLVFCDDGEGGFDCGFTMGDEVTPIMDDAAIDVLAGNLDKYYRNPSISEEEIFSKAFADTGETIMAKDTYFAGSLMCIAIVLVPALVYVGVRVFRARREQEERDHKLQEEILRTPLEKFGDEEVEELAKKYASDAPQAATPAATPAAVPVAPVPVSAAASAAASVADEFDQGAATSPAMPARGDTSPDAHE</sequence>
<feature type="region of interest" description="Disordered" evidence="1">
    <location>
        <begin position="266"/>
        <end position="291"/>
    </location>
</feature>
<reference evidence="4" key="1">
    <citation type="submission" date="2018-01" db="EMBL/GenBank/DDBJ databases">
        <title>Rubneribacter badeniensis gen. nov., sp. nov., and Colonibacter rubneri, gen. nov., sp. nov., WGS of new members of the Eggerthellaceae.</title>
        <authorList>
            <person name="Danylec N."/>
            <person name="Stoll D.A."/>
            <person name="Doetsch A."/>
            <person name="Kulling S.E."/>
            <person name="Huch M."/>
        </authorList>
    </citation>
    <scope>NUCLEOTIDE SEQUENCE [LARGE SCALE GENOMIC DNA]</scope>
    <source>
        <strain evidence="4">ResAG-96</strain>
    </source>
</reference>